<dbReference type="PANTHER" id="PTHR34979">
    <property type="entry name" value="INNER MEMBRANE PROTEIN YGAZ"/>
    <property type="match status" value="1"/>
</dbReference>
<feature type="transmembrane region" description="Helical" evidence="8">
    <location>
        <begin position="174"/>
        <end position="191"/>
    </location>
</feature>
<comment type="caution">
    <text evidence="9">The sequence shown here is derived from an EMBL/GenBank/DDBJ whole genome shotgun (WGS) entry which is preliminary data.</text>
</comment>
<name>A0A328XUJ0_9GAMM</name>
<dbReference type="PANTHER" id="PTHR34979:SF1">
    <property type="entry name" value="INNER MEMBRANE PROTEIN YGAZ"/>
    <property type="match status" value="1"/>
</dbReference>
<evidence type="ECO:0000256" key="2">
    <source>
        <dbReference type="ARBA" id="ARBA00010735"/>
    </source>
</evidence>
<dbReference type="OrthoDB" id="9803444at2"/>
<organism evidence="9 10">
    <name type="scientific">Onishia taeanensis</name>
    <dbReference type="NCBI Taxonomy" id="284577"/>
    <lineage>
        <taxon>Bacteria</taxon>
        <taxon>Pseudomonadati</taxon>
        <taxon>Pseudomonadota</taxon>
        <taxon>Gammaproteobacteria</taxon>
        <taxon>Oceanospirillales</taxon>
        <taxon>Halomonadaceae</taxon>
        <taxon>Onishia</taxon>
    </lineage>
</organism>
<keyword evidence="3" id="KW-0813">Transport</keyword>
<evidence type="ECO:0000256" key="8">
    <source>
        <dbReference type="SAM" id="Phobius"/>
    </source>
</evidence>
<comment type="subcellular location">
    <subcellularLocation>
        <location evidence="1">Cell membrane</location>
        <topology evidence="1">Multi-pass membrane protein</topology>
    </subcellularLocation>
</comment>
<proteinExistence type="inferred from homology"/>
<feature type="transmembrane region" description="Helical" evidence="8">
    <location>
        <begin position="198"/>
        <end position="215"/>
    </location>
</feature>
<feature type="transmembrane region" description="Helical" evidence="8">
    <location>
        <begin position="221"/>
        <end position="237"/>
    </location>
</feature>
<feature type="transmembrane region" description="Helical" evidence="8">
    <location>
        <begin position="81"/>
        <end position="106"/>
    </location>
</feature>
<protein>
    <submittedName>
        <fullName evidence="9">4-azaleucine resistance transporter AzlC</fullName>
    </submittedName>
</protein>
<dbReference type="Pfam" id="PF03591">
    <property type="entry name" value="AzlC"/>
    <property type="match status" value="1"/>
</dbReference>
<sequence length="246" mass="25730">MSSNPSSPPTPGARLDRAGTLSGLKRMAPMSLFVIAFGLAFGVAALQQGLSGLETLLMSGLVFAGAAQFAVLDLWGPEIPVIALIATTFAINARHLLMGASLYPWLRHLPPRQRYSSLLILSDSNWAMAASDYRRGETNVGMLVGGGLALWMAWMVGTLIGVVFGSGISDPERFGLDVIMGCFLLAMLVGGTRDPWVLLPWGVAALASMAALAWMPANAHVIVGALAGGVTGLLMPPRSAKQEAAS</sequence>
<keyword evidence="5 8" id="KW-0812">Transmembrane</keyword>
<feature type="transmembrane region" description="Helical" evidence="8">
    <location>
        <begin position="27"/>
        <end position="46"/>
    </location>
</feature>
<reference evidence="9 10" key="1">
    <citation type="submission" date="2018-06" db="EMBL/GenBank/DDBJ databases">
        <title>Comparative analysis of microorganisms from saline springs in Andes Mountain Range, Colombia.</title>
        <authorList>
            <person name="Rubin E."/>
        </authorList>
    </citation>
    <scope>NUCLEOTIDE SEQUENCE [LARGE SCALE GENOMIC DNA]</scope>
    <source>
        <strain evidence="9 10">USBA-857</strain>
    </source>
</reference>
<evidence type="ECO:0000256" key="4">
    <source>
        <dbReference type="ARBA" id="ARBA00022475"/>
    </source>
</evidence>
<comment type="similarity">
    <text evidence="2">Belongs to the AzlC family.</text>
</comment>
<evidence type="ECO:0000256" key="7">
    <source>
        <dbReference type="ARBA" id="ARBA00023136"/>
    </source>
</evidence>
<dbReference type="GO" id="GO:1903785">
    <property type="term" value="P:L-valine transmembrane transport"/>
    <property type="evidence" value="ECO:0007669"/>
    <property type="project" value="TreeGrafter"/>
</dbReference>
<dbReference type="Proteomes" id="UP000249700">
    <property type="component" value="Unassembled WGS sequence"/>
</dbReference>
<feature type="transmembrane region" description="Helical" evidence="8">
    <location>
        <begin position="53"/>
        <end position="75"/>
    </location>
</feature>
<dbReference type="AlphaFoldDB" id="A0A328XUJ0"/>
<gene>
    <name evidence="9" type="ORF">BCL93_10668</name>
</gene>
<evidence type="ECO:0000256" key="6">
    <source>
        <dbReference type="ARBA" id="ARBA00022989"/>
    </source>
</evidence>
<evidence type="ECO:0000256" key="3">
    <source>
        <dbReference type="ARBA" id="ARBA00022448"/>
    </source>
</evidence>
<dbReference type="GO" id="GO:0005886">
    <property type="term" value="C:plasma membrane"/>
    <property type="evidence" value="ECO:0007669"/>
    <property type="project" value="UniProtKB-SubCell"/>
</dbReference>
<keyword evidence="4" id="KW-1003">Cell membrane</keyword>
<evidence type="ECO:0000256" key="1">
    <source>
        <dbReference type="ARBA" id="ARBA00004651"/>
    </source>
</evidence>
<evidence type="ECO:0000256" key="5">
    <source>
        <dbReference type="ARBA" id="ARBA00022692"/>
    </source>
</evidence>
<dbReference type="RefSeq" id="WP_112055049.1">
    <property type="nucleotide sequence ID" value="NZ_QLSX01000006.1"/>
</dbReference>
<feature type="transmembrane region" description="Helical" evidence="8">
    <location>
        <begin position="143"/>
        <end position="168"/>
    </location>
</feature>
<evidence type="ECO:0000313" key="9">
    <source>
        <dbReference type="EMBL" id="RAR60863.1"/>
    </source>
</evidence>
<dbReference type="InterPro" id="IPR011606">
    <property type="entry name" value="Brnchd-chn_aa_trnsp_permease"/>
</dbReference>
<accession>A0A328XUJ0</accession>
<keyword evidence="6 8" id="KW-1133">Transmembrane helix</keyword>
<dbReference type="EMBL" id="QLSX01000006">
    <property type="protein sequence ID" value="RAR60863.1"/>
    <property type="molecule type" value="Genomic_DNA"/>
</dbReference>
<evidence type="ECO:0000313" key="10">
    <source>
        <dbReference type="Proteomes" id="UP000249700"/>
    </source>
</evidence>
<keyword evidence="7 8" id="KW-0472">Membrane</keyword>